<evidence type="ECO:0000313" key="8">
    <source>
        <dbReference type="Proteomes" id="UP000233778"/>
    </source>
</evidence>
<dbReference type="EMBL" id="CP025085">
    <property type="protein sequence ID" value="AUG98943.1"/>
    <property type="molecule type" value="Genomic_DNA"/>
</dbReference>
<dbReference type="EMBL" id="CP025084">
    <property type="protein sequence ID" value="AUH03258.1"/>
    <property type="molecule type" value="Genomic_DNA"/>
</dbReference>
<dbReference type="KEGG" id="serq:CWC46_03360"/>
<evidence type="ECO:0000256" key="1">
    <source>
        <dbReference type="ARBA" id="ARBA00023015"/>
    </source>
</evidence>
<dbReference type="InterPro" id="IPR018356">
    <property type="entry name" value="Tscrpt_reg_HTH_DeoR_CS"/>
</dbReference>
<dbReference type="SMART" id="SM00420">
    <property type="entry name" value="HTH_DEOR"/>
    <property type="match status" value="1"/>
</dbReference>
<dbReference type="PROSITE" id="PS00894">
    <property type="entry name" value="HTH_DEOR_1"/>
    <property type="match status" value="1"/>
</dbReference>
<dbReference type="InterPro" id="IPR014036">
    <property type="entry name" value="DeoR-like_C"/>
</dbReference>
<evidence type="ECO:0000313" key="6">
    <source>
        <dbReference type="EMBL" id="AUH03258.1"/>
    </source>
</evidence>
<keyword evidence="1" id="KW-0805">Transcription regulation</keyword>
<dbReference type="STRING" id="104623.Ser39006_00327"/>
<dbReference type="InterPro" id="IPR050313">
    <property type="entry name" value="Carb_Metab_HTH_regulators"/>
</dbReference>
<dbReference type="AlphaFoldDB" id="A0A2I5T327"/>
<dbReference type="Proteomes" id="UP000017700">
    <property type="component" value="Chromosome"/>
</dbReference>
<dbReference type="Proteomes" id="UP000233778">
    <property type="component" value="Chromosome"/>
</dbReference>
<dbReference type="InterPro" id="IPR036390">
    <property type="entry name" value="WH_DNA-bd_sf"/>
</dbReference>
<dbReference type="Pfam" id="PF00455">
    <property type="entry name" value="DeoRC"/>
    <property type="match status" value="1"/>
</dbReference>
<sequence>MIPVERHQKILSLITERGVVSISELMETLGVSHMTVRRDVQKLEQDGLLLSVSGGVRSPERLAAEPSHQDKSVMFSQQKDAIGRLAAQQIPHNSCIYLDAGTTTLSLARQLAARDDLLIVTNDFVIAGFLIESSQCRMIHTGGTLCRENCSCVGEAAAQALRNLFIDIAFVSASSWSLRGLSTPNEDKVAVKRAIVAASSKRILLSDTSKYGRIATYLATPLTVFDSIITDDGLPIAAQDALRKIDVEVLVAR</sequence>
<dbReference type="GO" id="GO:0003677">
    <property type="term" value="F:DNA binding"/>
    <property type="evidence" value="ECO:0007669"/>
    <property type="project" value="UniProtKB-KW"/>
</dbReference>
<dbReference type="KEGG" id="sera:Ser39006_003360"/>
<dbReference type="GO" id="GO:0003700">
    <property type="term" value="F:DNA-binding transcription factor activity"/>
    <property type="evidence" value="ECO:0007669"/>
    <property type="project" value="InterPro"/>
</dbReference>
<dbReference type="NCBIfam" id="NF040890">
    <property type="entry name" value="trans_reg_YgbI"/>
    <property type="match status" value="1"/>
</dbReference>
<evidence type="ECO:0000259" key="4">
    <source>
        <dbReference type="PROSITE" id="PS51000"/>
    </source>
</evidence>
<dbReference type="PANTHER" id="PTHR30363:SF58">
    <property type="entry name" value="REGULATORY PROTEIN, DEOR FAMILY"/>
    <property type="match status" value="1"/>
</dbReference>
<dbReference type="SUPFAM" id="SSF100950">
    <property type="entry name" value="NagB/RpiA/CoA transferase-like"/>
    <property type="match status" value="1"/>
</dbReference>
<evidence type="ECO:0000313" key="5">
    <source>
        <dbReference type="EMBL" id="AUG98943.1"/>
    </source>
</evidence>
<evidence type="ECO:0000256" key="2">
    <source>
        <dbReference type="ARBA" id="ARBA00023125"/>
    </source>
</evidence>
<reference evidence="6 7" key="1">
    <citation type="journal article" date="2013" name="Genome Announc.">
        <title>Draft genome sequence of Serratia sp. strain ATCC 39006, a model bacterium for analysis of the biosynthesis and regulation of prodigiosin, a carbapenem, and gas vesicles.</title>
        <authorList>
            <person name="Fineran P.C."/>
            <person name="Iglesias Cans M.C."/>
            <person name="Ramsay J.P."/>
            <person name="Wilf N.M."/>
            <person name="Cossyleon D."/>
            <person name="McNeil M.B."/>
            <person name="Williamson N.R."/>
            <person name="Monson R.E."/>
            <person name="Becher S.A."/>
            <person name="Stanton J.A."/>
            <person name="Brugger K."/>
            <person name="Brown S.D."/>
            <person name="Salmond G.P."/>
        </authorList>
    </citation>
    <scope>NUCLEOTIDE SEQUENCE [LARGE SCALE GENOMIC DNA]</scope>
    <source>
        <strain evidence="6">ATCC 39006</strain>
        <strain evidence="7">ATCC 39006 / SC 11482</strain>
    </source>
</reference>
<dbReference type="Gene3D" id="1.10.10.10">
    <property type="entry name" value="Winged helix-like DNA-binding domain superfamily/Winged helix DNA-binding domain"/>
    <property type="match status" value="1"/>
</dbReference>
<dbReference type="SMART" id="SM01134">
    <property type="entry name" value="DeoRC"/>
    <property type="match status" value="1"/>
</dbReference>
<keyword evidence="7" id="KW-1185">Reference proteome</keyword>
<evidence type="ECO:0000256" key="3">
    <source>
        <dbReference type="ARBA" id="ARBA00023163"/>
    </source>
</evidence>
<dbReference type="RefSeq" id="WP_021013604.1">
    <property type="nucleotide sequence ID" value="NZ_CP025084.1"/>
</dbReference>
<dbReference type="PANTHER" id="PTHR30363">
    <property type="entry name" value="HTH-TYPE TRANSCRIPTIONAL REGULATOR SRLR-RELATED"/>
    <property type="match status" value="1"/>
</dbReference>
<reference evidence="5 8" key="3">
    <citation type="submission" date="2017-11" db="EMBL/GenBank/DDBJ databases">
        <title>Complete genome sequence of Serratia sp. ATCC 39006 LacA.</title>
        <authorList>
            <person name="Hampton H.G."/>
            <person name="Jackson S.A."/>
            <person name="Jauregui R."/>
            <person name="Poulter G.T.M."/>
            <person name="Salmond G.P.C."/>
            <person name="Fineran P.C."/>
        </authorList>
    </citation>
    <scope>NUCLEOTIDE SEQUENCE [LARGE SCALE GENOMIC DNA]</scope>
    <source>
        <strain evidence="5 8">ATCC 39006</strain>
    </source>
</reference>
<reference evidence="6" key="2">
    <citation type="submission" date="2013-09" db="EMBL/GenBank/DDBJ databases">
        <authorList>
            <person name="Wang G."/>
            <person name="Yang Y."/>
            <person name="Su Y."/>
        </authorList>
    </citation>
    <scope>NUCLEOTIDE SEQUENCE</scope>
    <source>
        <strain evidence="6">ATCC 39006</strain>
    </source>
</reference>
<dbReference type="Pfam" id="PF08220">
    <property type="entry name" value="HTH_DeoR"/>
    <property type="match status" value="1"/>
</dbReference>
<evidence type="ECO:0000313" key="7">
    <source>
        <dbReference type="Proteomes" id="UP000017700"/>
    </source>
</evidence>
<accession>A0A2I5T327</accession>
<name>A0A2I5T327_SERS3</name>
<dbReference type="InterPro" id="IPR001034">
    <property type="entry name" value="DeoR_HTH"/>
</dbReference>
<dbReference type="OrthoDB" id="5685843at2"/>
<dbReference type="InterPro" id="IPR037171">
    <property type="entry name" value="NagB/RpiA_transferase-like"/>
</dbReference>
<proteinExistence type="predicted"/>
<keyword evidence="3" id="KW-0804">Transcription</keyword>
<keyword evidence="2" id="KW-0238">DNA-binding</keyword>
<feature type="domain" description="HTH deoR-type" evidence="4">
    <location>
        <begin position="3"/>
        <end position="58"/>
    </location>
</feature>
<dbReference type="PRINTS" id="PR00037">
    <property type="entry name" value="HTHLACR"/>
</dbReference>
<gene>
    <name evidence="5" type="ORF">CWC46_03360</name>
    <name evidence="6" type="ORF">Ser39006_003360</name>
</gene>
<dbReference type="PROSITE" id="PS51000">
    <property type="entry name" value="HTH_DEOR_2"/>
    <property type="match status" value="1"/>
</dbReference>
<dbReference type="InterPro" id="IPR053533">
    <property type="entry name" value="HTH-type_regulator_YgbI-like"/>
</dbReference>
<dbReference type="SUPFAM" id="SSF46785">
    <property type="entry name" value="Winged helix' DNA-binding domain"/>
    <property type="match status" value="1"/>
</dbReference>
<organism evidence="6 7">
    <name type="scientific">Serratia sp. (strain ATCC 39006)</name>
    <name type="common">Prodigiosinella confusarubida</name>
    <dbReference type="NCBI Taxonomy" id="104623"/>
    <lineage>
        <taxon>Bacteria</taxon>
        <taxon>Pseudomonadati</taxon>
        <taxon>Pseudomonadota</taxon>
        <taxon>Gammaproteobacteria</taxon>
        <taxon>Enterobacterales</taxon>
        <taxon>Pectobacteriaceae</taxon>
        <taxon>Prodigiosinella</taxon>
    </lineage>
</organism>
<reference evidence="6" key="4">
    <citation type="submission" date="2017-11" db="EMBL/GenBank/DDBJ databases">
        <title>Complete genome sequence of Serratia sp. ATCC 39006.</title>
        <authorList>
            <person name="Hampton H.G."/>
            <person name="Jackson S.A."/>
            <person name="Jauregui R."/>
            <person name="Poulter G.T.M."/>
            <person name="Salmond G.P.C."/>
            <person name="Fineran P.C."/>
        </authorList>
    </citation>
    <scope>NUCLEOTIDE SEQUENCE</scope>
    <source>
        <strain evidence="6">ATCC 39006</strain>
    </source>
</reference>
<protein>
    <submittedName>
        <fullName evidence="6">DeoR/GlpR transcriptional regulator</fullName>
    </submittedName>
</protein>
<dbReference type="InterPro" id="IPR036388">
    <property type="entry name" value="WH-like_DNA-bd_sf"/>
</dbReference>